<feature type="compositionally biased region" description="Gly residues" evidence="1">
    <location>
        <begin position="1"/>
        <end position="13"/>
    </location>
</feature>
<proteinExistence type="predicted"/>
<feature type="region of interest" description="Disordered" evidence="1">
    <location>
        <begin position="1"/>
        <end position="87"/>
    </location>
</feature>
<sequence length="87" mass="9587">MRGEGRNGLGHGGLLERPTFARATGRTQGRARQCRSPPRDVRPRRTEPQQTLRQPRRGRLKLGDDPGCQANRGAGGDLSRTSGISRR</sequence>
<gene>
    <name evidence="2" type="ORF">BV133_1041</name>
</gene>
<name>A0A182CZS8_BLAVI</name>
<evidence type="ECO:0000313" key="2">
    <source>
        <dbReference type="EMBL" id="BAR98634.1"/>
    </source>
</evidence>
<reference evidence="2" key="1">
    <citation type="journal article" date="2015" name="Genome Announc.">
        <title>Complete Genome Sequence of the Bacteriochlorophyll b-Producing Photosynthetic Bacterium Blastochloris viridis.</title>
        <authorList>
            <person name="Tsukatani Y."/>
            <person name="Hirose Y."/>
            <person name="Harada J."/>
            <person name="Misawa N."/>
            <person name="Mori K."/>
            <person name="Inoue K."/>
            <person name="Tamiaki H."/>
        </authorList>
    </citation>
    <scope>NUCLEOTIDE SEQUENCE [LARGE SCALE GENOMIC DNA]</scope>
    <source>
        <strain evidence="2">DSM 133</strain>
    </source>
</reference>
<accession>A0A182CZS8</accession>
<evidence type="ECO:0000256" key="1">
    <source>
        <dbReference type="SAM" id="MobiDB-lite"/>
    </source>
</evidence>
<organism evidence="2">
    <name type="scientific">Blastochloris viridis</name>
    <name type="common">Rhodopseudomonas viridis</name>
    <dbReference type="NCBI Taxonomy" id="1079"/>
    <lineage>
        <taxon>Bacteria</taxon>
        <taxon>Pseudomonadati</taxon>
        <taxon>Pseudomonadota</taxon>
        <taxon>Alphaproteobacteria</taxon>
        <taxon>Hyphomicrobiales</taxon>
        <taxon>Blastochloridaceae</taxon>
        <taxon>Blastochloris</taxon>
    </lineage>
</organism>
<feature type="compositionally biased region" description="Low complexity" evidence="1">
    <location>
        <begin position="15"/>
        <end position="31"/>
    </location>
</feature>
<dbReference type="EMBL" id="AP014854">
    <property type="protein sequence ID" value="BAR98634.1"/>
    <property type="molecule type" value="Genomic_DNA"/>
</dbReference>
<feature type="compositionally biased region" description="Basic and acidic residues" evidence="1">
    <location>
        <begin position="37"/>
        <end position="47"/>
    </location>
</feature>
<protein>
    <submittedName>
        <fullName evidence="2">Uncharacterized protein</fullName>
    </submittedName>
</protein>
<dbReference type="AlphaFoldDB" id="A0A182CZS8"/>